<evidence type="ECO:0000313" key="2">
    <source>
        <dbReference type="EMBL" id="MBU9710305.1"/>
    </source>
</evidence>
<protein>
    <submittedName>
        <fullName evidence="2">KTSC domain-containing protein</fullName>
    </submittedName>
</protein>
<dbReference type="InterPro" id="IPR025309">
    <property type="entry name" value="KTSC_dom"/>
</dbReference>
<dbReference type="Proteomes" id="UP000784880">
    <property type="component" value="Unassembled WGS sequence"/>
</dbReference>
<dbReference type="Pfam" id="PF13619">
    <property type="entry name" value="KTSC"/>
    <property type="match status" value="1"/>
</dbReference>
<name>A0ABS6J9P3_9BACI</name>
<evidence type="ECO:0000259" key="1">
    <source>
        <dbReference type="Pfam" id="PF13619"/>
    </source>
</evidence>
<dbReference type="EMBL" id="JAHQCS010000015">
    <property type="protein sequence ID" value="MBU9710305.1"/>
    <property type="molecule type" value="Genomic_DNA"/>
</dbReference>
<organism evidence="2 3">
    <name type="scientific">Evansella tamaricis</name>
    <dbReference type="NCBI Taxonomy" id="2069301"/>
    <lineage>
        <taxon>Bacteria</taxon>
        <taxon>Bacillati</taxon>
        <taxon>Bacillota</taxon>
        <taxon>Bacilli</taxon>
        <taxon>Bacillales</taxon>
        <taxon>Bacillaceae</taxon>
        <taxon>Evansella</taxon>
    </lineage>
</organism>
<reference evidence="2 3" key="1">
    <citation type="submission" date="2021-06" db="EMBL/GenBank/DDBJ databases">
        <title>Bacillus sp. RD4P76, an endophyte from a halophyte.</title>
        <authorList>
            <person name="Sun J.-Q."/>
        </authorList>
    </citation>
    <scope>NUCLEOTIDE SEQUENCE [LARGE SCALE GENOMIC DNA]</scope>
    <source>
        <strain evidence="2 3">CGMCC 1.15917</strain>
    </source>
</reference>
<proteinExistence type="predicted"/>
<sequence length="71" mass="8439">MERTELNQGNLQSIGYDEMTRELHVHFKSGELTIYYEVPKQDYVGFLSSTNFSDFFQERVEPRFPSKTIEK</sequence>
<accession>A0ABS6J9P3</accession>
<feature type="domain" description="KTSC" evidence="1">
    <location>
        <begin position="10"/>
        <end position="64"/>
    </location>
</feature>
<gene>
    <name evidence="2" type="ORF">KS419_00820</name>
</gene>
<dbReference type="RefSeq" id="WP_217064198.1">
    <property type="nucleotide sequence ID" value="NZ_JAHQCS010000015.1"/>
</dbReference>
<comment type="caution">
    <text evidence="2">The sequence shown here is derived from an EMBL/GenBank/DDBJ whole genome shotgun (WGS) entry which is preliminary data.</text>
</comment>
<evidence type="ECO:0000313" key="3">
    <source>
        <dbReference type="Proteomes" id="UP000784880"/>
    </source>
</evidence>
<keyword evidence="3" id="KW-1185">Reference proteome</keyword>